<evidence type="ECO:0000313" key="1">
    <source>
        <dbReference type="EMBL" id="TEB25959.1"/>
    </source>
</evidence>
<reference evidence="1 2" key="1">
    <citation type="journal article" date="2019" name="Nat. Ecol. Evol.">
        <title>Megaphylogeny resolves global patterns of mushroom evolution.</title>
        <authorList>
            <person name="Varga T."/>
            <person name="Krizsan K."/>
            <person name="Foldi C."/>
            <person name="Dima B."/>
            <person name="Sanchez-Garcia M."/>
            <person name="Sanchez-Ramirez S."/>
            <person name="Szollosi G.J."/>
            <person name="Szarkandi J.G."/>
            <person name="Papp V."/>
            <person name="Albert L."/>
            <person name="Andreopoulos W."/>
            <person name="Angelini C."/>
            <person name="Antonin V."/>
            <person name="Barry K.W."/>
            <person name="Bougher N.L."/>
            <person name="Buchanan P."/>
            <person name="Buyck B."/>
            <person name="Bense V."/>
            <person name="Catcheside P."/>
            <person name="Chovatia M."/>
            <person name="Cooper J."/>
            <person name="Damon W."/>
            <person name="Desjardin D."/>
            <person name="Finy P."/>
            <person name="Geml J."/>
            <person name="Haridas S."/>
            <person name="Hughes K."/>
            <person name="Justo A."/>
            <person name="Karasinski D."/>
            <person name="Kautmanova I."/>
            <person name="Kiss B."/>
            <person name="Kocsube S."/>
            <person name="Kotiranta H."/>
            <person name="LaButti K.M."/>
            <person name="Lechner B.E."/>
            <person name="Liimatainen K."/>
            <person name="Lipzen A."/>
            <person name="Lukacs Z."/>
            <person name="Mihaltcheva S."/>
            <person name="Morgado L.N."/>
            <person name="Niskanen T."/>
            <person name="Noordeloos M.E."/>
            <person name="Ohm R.A."/>
            <person name="Ortiz-Santana B."/>
            <person name="Ovrebo C."/>
            <person name="Racz N."/>
            <person name="Riley R."/>
            <person name="Savchenko A."/>
            <person name="Shiryaev A."/>
            <person name="Soop K."/>
            <person name="Spirin V."/>
            <person name="Szebenyi C."/>
            <person name="Tomsovsky M."/>
            <person name="Tulloss R.E."/>
            <person name="Uehling J."/>
            <person name="Grigoriev I.V."/>
            <person name="Vagvolgyi C."/>
            <person name="Papp T."/>
            <person name="Martin F.M."/>
            <person name="Miettinen O."/>
            <person name="Hibbett D.S."/>
            <person name="Nagy L.G."/>
        </authorList>
    </citation>
    <scope>NUCLEOTIDE SEQUENCE [LARGE SCALE GENOMIC DNA]</scope>
    <source>
        <strain evidence="1 2">FP101781</strain>
    </source>
</reference>
<dbReference type="EMBL" id="QPFP01000052">
    <property type="protein sequence ID" value="TEB25959.1"/>
    <property type="molecule type" value="Genomic_DNA"/>
</dbReference>
<keyword evidence="2" id="KW-1185">Reference proteome</keyword>
<sequence>MSVHFPLWRGGTTPFVTRDRFVLRHGGVQTTRRGRLGVVESSRSSNELEPSLEDERLIEAACETLYPAAWRATSLKRRFLLANVDATM</sequence>
<dbReference type="AlphaFoldDB" id="A0A4Y7SXJ6"/>
<accession>A0A4Y7SXJ6</accession>
<protein>
    <submittedName>
        <fullName evidence="1">Uncharacterized protein</fullName>
    </submittedName>
</protein>
<proteinExistence type="predicted"/>
<dbReference type="Proteomes" id="UP000298030">
    <property type="component" value="Unassembled WGS sequence"/>
</dbReference>
<gene>
    <name evidence="1" type="ORF">FA13DRAFT_1123212</name>
</gene>
<evidence type="ECO:0000313" key="2">
    <source>
        <dbReference type="Proteomes" id="UP000298030"/>
    </source>
</evidence>
<comment type="caution">
    <text evidence="1">The sequence shown here is derived from an EMBL/GenBank/DDBJ whole genome shotgun (WGS) entry which is preliminary data.</text>
</comment>
<name>A0A4Y7SXJ6_COPMI</name>
<organism evidence="1 2">
    <name type="scientific">Coprinellus micaceus</name>
    <name type="common">Glistening ink-cap mushroom</name>
    <name type="synonym">Coprinus micaceus</name>
    <dbReference type="NCBI Taxonomy" id="71717"/>
    <lineage>
        <taxon>Eukaryota</taxon>
        <taxon>Fungi</taxon>
        <taxon>Dikarya</taxon>
        <taxon>Basidiomycota</taxon>
        <taxon>Agaricomycotina</taxon>
        <taxon>Agaricomycetes</taxon>
        <taxon>Agaricomycetidae</taxon>
        <taxon>Agaricales</taxon>
        <taxon>Agaricineae</taxon>
        <taxon>Psathyrellaceae</taxon>
        <taxon>Coprinellus</taxon>
    </lineage>
</organism>